<organism evidence="1 2">
    <name type="scientific">Lonsdalea iberica</name>
    <dbReference type="NCBI Taxonomy" id="1082703"/>
    <lineage>
        <taxon>Bacteria</taxon>
        <taxon>Pseudomonadati</taxon>
        <taxon>Pseudomonadota</taxon>
        <taxon>Gammaproteobacteria</taxon>
        <taxon>Enterobacterales</taxon>
        <taxon>Pectobacteriaceae</taxon>
        <taxon>Lonsdalea</taxon>
    </lineage>
</organism>
<gene>
    <name evidence="1" type="ORF">AU511_16435</name>
</gene>
<dbReference type="OrthoDB" id="6604845at2"/>
<sequence>MYILEKKDAEKMLFELLKRTLKKQSDIDFLMDLARKNEHSIPMKGIRNKYDGMEKNMLTEKDLDDLDTLMHFYGP</sequence>
<dbReference type="Proteomes" id="UP000194020">
    <property type="component" value="Unassembled WGS sequence"/>
</dbReference>
<proteinExistence type="predicted"/>
<accession>A0A1X3RKF0</accession>
<name>A0A1X3RKF0_9GAMM</name>
<dbReference type="EMBL" id="LUTP01000098">
    <property type="protein sequence ID" value="OSN02220.1"/>
    <property type="molecule type" value="Genomic_DNA"/>
</dbReference>
<dbReference type="AlphaFoldDB" id="A0A1X3RKF0"/>
<evidence type="ECO:0000313" key="2">
    <source>
        <dbReference type="Proteomes" id="UP000194020"/>
    </source>
</evidence>
<protein>
    <submittedName>
        <fullName evidence="1">Uncharacterized protein</fullName>
    </submittedName>
</protein>
<reference evidence="1 2" key="1">
    <citation type="submission" date="2016-02" db="EMBL/GenBank/DDBJ databases">
        <title>Species-wide whole genome sequencing reveals diversity, host range in Lonsdalea quercina.</title>
        <authorList>
            <person name="Li Y."/>
        </authorList>
    </citation>
    <scope>NUCLEOTIDE SEQUENCE [LARGE SCALE GENOMIC DNA]</scope>
    <source>
        <strain evidence="1 2">LMG 26264</strain>
    </source>
</reference>
<comment type="caution">
    <text evidence="1">The sequence shown here is derived from an EMBL/GenBank/DDBJ whole genome shotgun (WGS) entry which is preliminary data.</text>
</comment>
<evidence type="ECO:0000313" key="1">
    <source>
        <dbReference type="EMBL" id="OSN02220.1"/>
    </source>
</evidence>
<dbReference type="RefSeq" id="WP_094110352.1">
    <property type="nucleotide sequence ID" value="NZ_LUTP01000098.1"/>
</dbReference>